<sequence length="415" mass="46277">MVVADLGLACHGGLAEPATPTNPSEDPAVRKLQAFFSHSEQVRQEMSVRLVLDGLQLYLFSDMDEHVWWCAVQILSSPVRDMNHGLCKLDVGEATMSLEVFSDHSLEAKMMLQCCLLEDIRTDNSILIRRFSPGSPPDIRTWESCRTMPLVGEFSGDFMFPPPVHSGFAPYSPRFTLAGSQDLDVESRPDFFTHLTISRLQYFKFTSTRGLHISFIATAHMAVWRGFGRRILQSHGGERRDDGSAISVSTPPIVDATFRQSGAGDRCVDVLVERTRLNLSVPFFLHVCRFLLDSLPGERPAEGGVVNHGYVGDLGIQAEVTVAIGSEFITHTLNDSAPIADLQECKKRIPYCRIWGTAFSSANPATWKCVVQSRLNDQGPVRRSTILLQHDVRLQISDLLKCKLFQHVQVNSRGY</sequence>
<reference evidence="1 2" key="1">
    <citation type="submission" date="2023-02" db="EMBL/GenBank/DDBJ databases">
        <title>LHISI_Scaffold_Assembly.</title>
        <authorList>
            <person name="Stuart O.P."/>
            <person name="Cleave R."/>
            <person name="Magrath M.J.L."/>
            <person name="Mikheyev A.S."/>
        </authorList>
    </citation>
    <scope>NUCLEOTIDE SEQUENCE [LARGE SCALE GENOMIC DNA]</scope>
    <source>
        <strain evidence="1">Daus_M_001</strain>
        <tissue evidence="1">Leg muscle</tissue>
    </source>
</reference>
<protein>
    <submittedName>
        <fullName evidence="1">Uncharacterized protein</fullName>
    </submittedName>
</protein>
<comment type="caution">
    <text evidence="1">The sequence shown here is derived from an EMBL/GenBank/DDBJ whole genome shotgun (WGS) entry which is preliminary data.</text>
</comment>
<gene>
    <name evidence="1" type="ORF">PR048_022342</name>
</gene>
<evidence type="ECO:0000313" key="1">
    <source>
        <dbReference type="EMBL" id="KAJ8877883.1"/>
    </source>
</evidence>
<evidence type="ECO:0000313" key="2">
    <source>
        <dbReference type="Proteomes" id="UP001159363"/>
    </source>
</evidence>
<accession>A0ABQ9H114</accession>
<proteinExistence type="predicted"/>
<organism evidence="1 2">
    <name type="scientific">Dryococelus australis</name>
    <dbReference type="NCBI Taxonomy" id="614101"/>
    <lineage>
        <taxon>Eukaryota</taxon>
        <taxon>Metazoa</taxon>
        <taxon>Ecdysozoa</taxon>
        <taxon>Arthropoda</taxon>
        <taxon>Hexapoda</taxon>
        <taxon>Insecta</taxon>
        <taxon>Pterygota</taxon>
        <taxon>Neoptera</taxon>
        <taxon>Polyneoptera</taxon>
        <taxon>Phasmatodea</taxon>
        <taxon>Verophasmatodea</taxon>
        <taxon>Anareolatae</taxon>
        <taxon>Phasmatidae</taxon>
        <taxon>Eurycanthinae</taxon>
        <taxon>Dryococelus</taxon>
    </lineage>
</organism>
<name>A0ABQ9H114_9NEOP</name>
<keyword evidence="2" id="KW-1185">Reference proteome</keyword>
<dbReference type="Proteomes" id="UP001159363">
    <property type="component" value="Chromosome 7"/>
</dbReference>
<dbReference type="EMBL" id="JARBHB010000008">
    <property type="protein sequence ID" value="KAJ8877883.1"/>
    <property type="molecule type" value="Genomic_DNA"/>
</dbReference>